<dbReference type="AlphaFoldDB" id="A0A9Q3FJY6"/>
<organism evidence="1 2">
    <name type="scientific">Austropuccinia psidii MF-1</name>
    <dbReference type="NCBI Taxonomy" id="1389203"/>
    <lineage>
        <taxon>Eukaryota</taxon>
        <taxon>Fungi</taxon>
        <taxon>Dikarya</taxon>
        <taxon>Basidiomycota</taxon>
        <taxon>Pucciniomycotina</taxon>
        <taxon>Pucciniomycetes</taxon>
        <taxon>Pucciniales</taxon>
        <taxon>Sphaerophragmiaceae</taxon>
        <taxon>Austropuccinia</taxon>
    </lineage>
</organism>
<evidence type="ECO:0000313" key="1">
    <source>
        <dbReference type="EMBL" id="MBW0539233.1"/>
    </source>
</evidence>
<sequence length="120" mass="13419">MDDYALKHQLFKNPILVSVRPTFWEKIKVQTLDDVEVSIKATAAKGHDKRGSSTDVVFSGSSKFSQSRDLRAVIDLLDDFLNTPNKSLSMAMVIGRMHIIKRALRTLAEDLDISAITSLK</sequence>
<keyword evidence="2" id="KW-1185">Reference proteome</keyword>
<dbReference type="Proteomes" id="UP000765509">
    <property type="component" value="Unassembled WGS sequence"/>
</dbReference>
<name>A0A9Q3FJY6_9BASI</name>
<protein>
    <submittedName>
        <fullName evidence="1">Uncharacterized protein</fullName>
    </submittedName>
</protein>
<evidence type="ECO:0000313" key="2">
    <source>
        <dbReference type="Proteomes" id="UP000765509"/>
    </source>
</evidence>
<gene>
    <name evidence="1" type="ORF">O181_078948</name>
</gene>
<proteinExistence type="predicted"/>
<reference evidence="1" key="1">
    <citation type="submission" date="2021-03" db="EMBL/GenBank/DDBJ databases">
        <title>Draft genome sequence of rust myrtle Austropuccinia psidii MF-1, a brazilian biotype.</title>
        <authorList>
            <person name="Quecine M.C."/>
            <person name="Pachon D.M.R."/>
            <person name="Bonatelli M.L."/>
            <person name="Correr F.H."/>
            <person name="Franceschini L.M."/>
            <person name="Leite T.F."/>
            <person name="Margarido G.R.A."/>
            <person name="Almeida C.A."/>
            <person name="Ferrarezi J.A."/>
            <person name="Labate C.A."/>
        </authorList>
    </citation>
    <scope>NUCLEOTIDE SEQUENCE</scope>
    <source>
        <strain evidence="1">MF-1</strain>
    </source>
</reference>
<dbReference type="EMBL" id="AVOT02043822">
    <property type="protein sequence ID" value="MBW0539233.1"/>
    <property type="molecule type" value="Genomic_DNA"/>
</dbReference>
<accession>A0A9Q3FJY6</accession>
<comment type="caution">
    <text evidence="1">The sequence shown here is derived from an EMBL/GenBank/DDBJ whole genome shotgun (WGS) entry which is preliminary data.</text>
</comment>